<keyword evidence="3" id="KW-0378">Hydrolase</keyword>
<evidence type="ECO:0000313" key="3">
    <source>
        <dbReference type="EMBL" id="ORY52913.1"/>
    </source>
</evidence>
<dbReference type="AlphaFoldDB" id="A0A1Y2D0U0"/>
<keyword evidence="1" id="KW-0812">Transmembrane</keyword>
<dbReference type="Pfam" id="PF01764">
    <property type="entry name" value="Lipase_3"/>
    <property type="match status" value="1"/>
</dbReference>
<dbReference type="InterPro" id="IPR029058">
    <property type="entry name" value="AB_hydrolase_fold"/>
</dbReference>
<reference evidence="3 4" key="1">
    <citation type="submission" date="2016-07" db="EMBL/GenBank/DDBJ databases">
        <title>Pervasive Adenine N6-methylation of Active Genes in Fungi.</title>
        <authorList>
            <consortium name="DOE Joint Genome Institute"/>
            <person name="Mondo S.J."/>
            <person name="Dannebaum R.O."/>
            <person name="Kuo R.C."/>
            <person name="Labutti K."/>
            <person name="Haridas S."/>
            <person name="Kuo A."/>
            <person name="Salamov A."/>
            <person name="Ahrendt S.R."/>
            <person name="Lipzen A."/>
            <person name="Sullivan W."/>
            <person name="Andreopoulos W.B."/>
            <person name="Clum A."/>
            <person name="Lindquist E."/>
            <person name="Daum C."/>
            <person name="Ramamoorthy G.K."/>
            <person name="Gryganskyi A."/>
            <person name="Culley D."/>
            <person name="Magnuson J.K."/>
            <person name="James T.Y."/>
            <person name="O'Malley M.A."/>
            <person name="Stajich J.E."/>
            <person name="Spatafora J.W."/>
            <person name="Visel A."/>
            <person name="Grigoriev I.V."/>
        </authorList>
    </citation>
    <scope>NUCLEOTIDE SEQUENCE [LARGE SCALE GENOMIC DNA]</scope>
    <source>
        <strain evidence="3 4">JEL800</strain>
    </source>
</reference>
<dbReference type="EMBL" id="MCGO01000002">
    <property type="protein sequence ID" value="ORY52913.1"/>
    <property type="molecule type" value="Genomic_DNA"/>
</dbReference>
<dbReference type="PANTHER" id="PTHR45856">
    <property type="entry name" value="ALPHA/BETA-HYDROLASES SUPERFAMILY PROTEIN"/>
    <property type="match status" value="1"/>
</dbReference>
<keyword evidence="1" id="KW-0472">Membrane</keyword>
<sequence length="475" mass="52011">MGANQRPWRHGFAHTFFLSFESSLFVVASNGFVLFWASVAGMLGYTFVGPLSNKMLPMLVTPYKIPVNKGTSSVVPPETRLIAPSVISASSPRFFKAFAEKIQQDVRFVEQAVLEGVCRVPNSVEAKSRPPFNVAVAKLLLHLSALLYERPEVVAHFADLYGFKIESILTDTCGVTIFYSVECNFIVIAFAGASPLDISELLSNALIRKVQQDHSVLPGQTHEAFYNSLDFGKPDIKGIEYIPVIAPSKTAGPLNVQKLLEVLENKVIPQFSRSTVQRTNDPTVRLLTDKRSPFIWFTGHSMGASLATLVLAHLVHVKHPIISSGLVKGCYTFGSPKCGDSKFASSVSKSFTANQIVVYRVVNANDFVPALPLGSSQVSPSINDDDKESSALNRESDYKHVGVPVILNYDTPSYSVGVARDWECIVKNAIWFLGVRIPAAFGKTLIGGGSFVGALQSGYPLPWEHLPAEYDRRLK</sequence>
<proteinExistence type="predicted"/>
<protein>
    <submittedName>
        <fullName evidence="3">Alpha/beta-hydrolase</fullName>
    </submittedName>
</protein>
<gene>
    <name evidence="3" type="ORF">BCR33DRAFT_181149</name>
</gene>
<dbReference type="InterPro" id="IPR051218">
    <property type="entry name" value="Sec_MonoDiacylglyc_Lipase"/>
</dbReference>
<keyword evidence="1" id="KW-1133">Transmembrane helix</keyword>
<keyword evidence="4" id="KW-1185">Reference proteome</keyword>
<dbReference type="Gene3D" id="3.40.50.1820">
    <property type="entry name" value="alpha/beta hydrolase"/>
    <property type="match status" value="1"/>
</dbReference>
<feature type="domain" description="Fungal lipase-type" evidence="2">
    <location>
        <begin position="187"/>
        <end position="373"/>
    </location>
</feature>
<dbReference type="InterPro" id="IPR002921">
    <property type="entry name" value="Fungal_lipase-type"/>
</dbReference>
<feature type="transmembrane region" description="Helical" evidence="1">
    <location>
        <begin position="24"/>
        <end position="48"/>
    </location>
</feature>
<dbReference type="PANTHER" id="PTHR45856:SF24">
    <property type="entry name" value="FUNGAL LIPASE-LIKE DOMAIN-CONTAINING PROTEIN"/>
    <property type="match status" value="1"/>
</dbReference>
<dbReference type="Proteomes" id="UP000193642">
    <property type="component" value="Unassembled WGS sequence"/>
</dbReference>
<dbReference type="GO" id="GO:0016787">
    <property type="term" value="F:hydrolase activity"/>
    <property type="evidence" value="ECO:0007669"/>
    <property type="project" value="UniProtKB-KW"/>
</dbReference>
<dbReference type="GO" id="GO:0006629">
    <property type="term" value="P:lipid metabolic process"/>
    <property type="evidence" value="ECO:0007669"/>
    <property type="project" value="InterPro"/>
</dbReference>
<accession>A0A1Y2D0U0</accession>
<name>A0A1Y2D0U0_9FUNG</name>
<dbReference type="SUPFAM" id="SSF53474">
    <property type="entry name" value="alpha/beta-Hydrolases"/>
    <property type="match status" value="1"/>
</dbReference>
<evidence type="ECO:0000259" key="2">
    <source>
        <dbReference type="Pfam" id="PF01764"/>
    </source>
</evidence>
<evidence type="ECO:0000256" key="1">
    <source>
        <dbReference type="SAM" id="Phobius"/>
    </source>
</evidence>
<dbReference type="STRING" id="329046.A0A1Y2D0U0"/>
<dbReference type="OrthoDB" id="426718at2759"/>
<organism evidence="3 4">
    <name type="scientific">Rhizoclosmatium globosum</name>
    <dbReference type="NCBI Taxonomy" id="329046"/>
    <lineage>
        <taxon>Eukaryota</taxon>
        <taxon>Fungi</taxon>
        <taxon>Fungi incertae sedis</taxon>
        <taxon>Chytridiomycota</taxon>
        <taxon>Chytridiomycota incertae sedis</taxon>
        <taxon>Chytridiomycetes</taxon>
        <taxon>Chytridiales</taxon>
        <taxon>Chytriomycetaceae</taxon>
        <taxon>Rhizoclosmatium</taxon>
    </lineage>
</organism>
<dbReference type="CDD" id="cd00519">
    <property type="entry name" value="Lipase_3"/>
    <property type="match status" value="1"/>
</dbReference>
<evidence type="ECO:0000313" key="4">
    <source>
        <dbReference type="Proteomes" id="UP000193642"/>
    </source>
</evidence>
<comment type="caution">
    <text evidence="3">The sequence shown here is derived from an EMBL/GenBank/DDBJ whole genome shotgun (WGS) entry which is preliminary data.</text>
</comment>